<reference evidence="6 7" key="1">
    <citation type="submission" date="2020-08" db="EMBL/GenBank/DDBJ databases">
        <title>Genomic Encyclopedia of Type Strains, Phase IV (KMG-IV): sequencing the most valuable type-strain genomes for metagenomic binning, comparative biology and taxonomic classification.</title>
        <authorList>
            <person name="Goeker M."/>
        </authorList>
    </citation>
    <scope>NUCLEOTIDE SEQUENCE [LARGE SCALE GENOMIC DNA]</scope>
    <source>
        <strain evidence="6 7">DSM 103526</strain>
    </source>
</reference>
<dbReference type="GO" id="GO:0044780">
    <property type="term" value="P:bacterial-type flagellum assembly"/>
    <property type="evidence" value="ECO:0007669"/>
    <property type="project" value="InterPro"/>
</dbReference>
<dbReference type="GO" id="GO:0005829">
    <property type="term" value="C:cytosol"/>
    <property type="evidence" value="ECO:0007669"/>
    <property type="project" value="UniProtKB-SubCell"/>
</dbReference>
<dbReference type="InterPro" id="IPR036584">
    <property type="entry name" value="FliS_sf"/>
</dbReference>
<comment type="subcellular location">
    <subcellularLocation>
        <location evidence="1">Cytoplasm</location>
        <location evidence="1">Cytosol</location>
    </subcellularLocation>
</comment>
<dbReference type="EMBL" id="JACHEN010000014">
    <property type="protein sequence ID" value="MBB6216442.1"/>
    <property type="molecule type" value="Genomic_DNA"/>
</dbReference>
<keyword evidence="5" id="KW-0143">Chaperone</keyword>
<keyword evidence="6" id="KW-0966">Cell projection</keyword>
<comment type="caution">
    <text evidence="6">The sequence shown here is derived from an EMBL/GenBank/DDBJ whole genome shotgun (WGS) entry which is preliminary data.</text>
</comment>
<keyword evidence="6" id="KW-0282">Flagellum</keyword>
<dbReference type="AlphaFoldDB" id="A0A841KZV2"/>
<dbReference type="Gene3D" id="1.20.120.340">
    <property type="entry name" value="Flagellar protein FliS"/>
    <property type="match status" value="1"/>
</dbReference>
<comment type="similarity">
    <text evidence="2">Belongs to the FliS family.</text>
</comment>
<dbReference type="NCBIfam" id="TIGR00208">
    <property type="entry name" value="fliS"/>
    <property type="match status" value="1"/>
</dbReference>
<name>A0A841KZV2_9FIRM</name>
<protein>
    <submittedName>
        <fullName evidence="6">Flagellar protein FliS</fullName>
    </submittedName>
</protein>
<dbReference type="PANTHER" id="PTHR34773:SF1">
    <property type="entry name" value="FLAGELLAR SECRETION CHAPERONE FLIS"/>
    <property type="match status" value="1"/>
</dbReference>
<dbReference type="SUPFAM" id="SSF101116">
    <property type="entry name" value="Flagellar export chaperone FliS"/>
    <property type="match status" value="1"/>
</dbReference>
<keyword evidence="7" id="KW-1185">Reference proteome</keyword>
<dbReference type="RefSeq" id="WP_184310976.1">
    <property type="nucleotide sequence ID" value="NZ_JACHEN010000014.1"/>
</dbReference>
<dbReference type="PIRSF" id="PIRSF039090">
    <property type="entry name" value="Flis"/>
    <property type="match status" value="1"/>
</dbReference>
<evidence type="ECO:0000256" key="2">
    <source>
        <dbReference type="ARBA" id="ARBA00008787"/>
    </source>
</evidence>
<accession>A0A841KZV2</accession>
<evidence type="ECO:0000313" key="7">
    <source>
        <dbReference type="Proteomes" id="UP000579281"/>
    </source>
</evidence>
<keyword evidence="3" id="KW-0963">Cytoplasm</keyword>
<evidence type="ECO:0000256" key="4">
    <source>
        <dbReference type="ARBA" id="ARBA00022795"/>
    </source>
</evidence>
<organism evidence="6 7">
    <name type="scientific">Anaerosolibacter carboniphilus</name>
    <dbReference type="NCBI Taxonomy" id="1417629"/>
    <lineage>
        <taxon>Bacteria</taxon>
        <taxon>Bacillati</taxon>
        <taxon>Bacillota</taxon>
        <taxon>Clostridia</taxon>
        <taxon>Peptostreptococcales</taxon>
        <taxon>Thermotaleaceae</taxon>
        <taxon>Anaerosolibacter</taxon>
    </lineage>
</organism>
<dbReference type="PANTHER" id="PTHR34773">
    <property type="entry name" value="FLAGELLAR SECRETION CHAPERONE FLIS"/>
    <property type="match status" value="1"/>
</dbReference>
<keyword evidence="4" id="KW-1005">Bacterial flagellum biogenesis</keyword>
<evidence type="ECO:0000256" key="1">
    <source>
        <dbReference type="ARBA" id="ARBA00004514"/>
    </source>
</evidence>
<evidence type="ECO:0000256" key="5">
    <source>
        <dbReference type="ARBA" id="ARBA00023186"/>
    </source>
</evidence>
<dbReference type="CDD" id="cd16098">
    <property type="entry name" value="FliS"/>
    <property type="match status" value="1"/>
</dbReference>
<evidence type="ECO:0000313" key="6">
    <source>
        <dbReference type="EMBL" id="MBB6216442.1"/>
    </source>
</evidence>
<keyword evidence="6" id="KW-0969">Cilium</keyword>
<dbReference type="GO" id="GO:0071973">
    <property type="term" value="P:bacterial-type flagellum-dependent cell motility"/>
    <property type="evidence" value="ECO:0007669"/>
    <property type="project" value="TreeGrafter"/>
</dbReference>
<sequence>MALNNPYKQYQQNNVTLASPQELTLMLYNGAIKFIHLAMQGIDERNIEKSHNAIIRTTDIITELNVTLNMNYEISKQLRALYDFINSHLIEANMKKDRKKLEEALEITTTLRDAWKEAMVLAKKG</sequence>
<gene>
    <name evidence="6" type="ORF">HNQ80_002542</name>
</gene>
<dbReference type="Proteomes" id="UP000579281">
    <property type="component" value="Unassembled WGS sequence"/>
</dbReference>
<proteinExistence type="inferred from homology"/>
<evidence type="ECO:0000256" key="3">
    <source>
        <dbReference type="ARBA" id="ARBA00022490"/>
    </source>
</evidence>
<dbReference type="Pfam" id="PF02561">
    <property type="entry name" value="FliS"/>
    <property type="match status" value="1"/>
</dbReference>
<dbReference type="InterPro" id="IPR003713">
    <property type="entry name" value="FliS"/>
</dbReference>